<feature type="domain" description="Histidine kinase" evidence="15">
    <location>
        <begin position="254"/>
        <end position="471"/>
    </location>
</feature>
<keyword evidence="11 14" id="KW-1133">Transmembrane helix</keyword>
<dbReference type="InterPro" id="IPR003660">
    <property type="entry name" value="HAMP_dom"/>
</dbReference>
<evidence type="ECO:0000256" key="12">
    <source>
        <dbReference type="ARBA" id="ARBA00023012"/>
    </source>
</evidence>
<dbReference type="Proteomes" id="UP000238081">
    <property type="component" value="Unassembled WGS sequence"/>
</dbReference>
<dbReference type="Gene3D" id="1.10.287.130">
    <property type="match status" value="1"/>
</dbReference>
<dbReference type="CDD" id="cd06225">
    <property type="entry name" value="HAMP"/>
    <property type="match status" value="1"/>
</dbReference>
<comment type="caution">
    <text evidence="17">The sequence shown here is derived from an EMBL/GenBank/DDBJ whole genome shotgun (WGS) entry which is preliminary data.</text>
</comment>
<feature type="transmembrane region" description="Helical" evidence="14">
    <location>
        <begin position="9"/>
        <end position="32"/>
    </location>
</feature>
<dbReference type="SUPFAM" id="SSF55874">
    <property type="entry name" value="ATPase domain of HSP90 chaperone/DNA topoisomerase II/histidine kinase"/>
    <property type="match status" value="1"/>
</dbReference>
<keyword evidence="5" id="KW-0597">Phosphoprotein</keyword>
<dbReference type="PANTHER" id="PTHR45528">
    <property type="entry name" value="SENSOR HISTIDINE KINASE CPXA"/>
    <property type="match status" value="1"/>
</dbReference>
<keyword evidence="9" id="KW-0418">Kinase</keyword>
<evidence type="ECO:0000259" key="15">
    <source>
        <dbReference type="PROSITE" id="PS50109"/>
    </source>
</evidence>
<evidence type="ECO:0000256" key="8">
    <source>
        <dbReference type="ARBA" id="ARBA00022741"/>
    </source>
</evidence>
<dbReference type="SMART" id="SM00387">
    <property type="entry name" value="HATPase_c"/>
    <property type="match status" value="1"/>
</dbReference>
<evidence type="ECO:0000256" key="3">
    <source>
        <dbReference type="ARBA" id="ARBA00012438"/>
    </source>
</evidence>
<dbReference type="InterPro" id="IPR003594">
    <property type="entry name" value="HATPase_dom"/>
</dbReference>
<evidence type="ECO:0000256" key="6">
    <source>
        <dbReference type="ARBA" id="ARBA00022679"/>
    </source>
</evidence>
<dbReference type="InterPro" id="IPR004358">
    <property type="entry name" value="Sig_transdc_His_kin-like_C"/>
</dbReference>
<feature type="domain" description="HAMP" evidence="16">
    <location>
        <begin position="187"/>
        <end position="239"/>
    </location>
</feature>
<protein>
    <recommendedName>
        <fullName evidence="3">histidine kinase</fullName>
        <ecNumber evidence="3">2.7.13.3</ecNumber>
    </recommendedName>
</protein>
<evidence type="ECO:0000256" key="2">
    <source>
        <dbReference type="ARBA" id="ARBA00004651"/>
    </source>
</evidence>
<keyword evidence="10" id="KW-0067">ATP-binding</keyword>
<evidence type="ECO:0000259" key="16">
    <source>
        <dbReference type="PROSITE" id="PS50885"/>
    </source>
</evidence>
<comment type="subcellular location">
    <subcellularLocation>
        <location evidence="2">Cell membrane</location>
        <topology evidence="2">Multi-pass membrane protein</topology>
    </subcellularLocation>
</comment>
<keyword evidence="7 14" id="KW-0812">Transmembrane</keyword>
<proteinExistence type="predicted"/>
<dbReference type="Pfam" id="PF02518">
    <property type="entry name" value="HATPase_c"/>
    <property type="match status" value="1"/>
</dbReference>
<dbReference type="InterPro" id="IPR050398">
    <property type="entry name" value="HssS/ArlS-like"/>
</dbReference>
<name>A0A2S7FAC1_CLOBU</name>
<evidence type="ECO:0000256" key="5">
    <source>
        <dbReference type="ARBA" id="ARBA00022553"/>
    </source>
</evidence>
<dbReference type="SUPFAM" id="SSF158472">
    <property type="entry name" value="HAMP domain-like"/>
    <property type="match status" value="1"/>
</dbReference>
<evidence type="ECO:0000256" key="7">
    <source>
        <dbReference type="ARBA" id="ARBA00022692"/>
    </source>
</evidence>
<dbReference type="AlphaFoldDB" id="A0A2S7FAC1"/>
<dbReference type="FunFam" id="1.10.287.130:FF:000008">
    <property type="entry name" value="Two-component sensor histidine kinase"/>
    <property type="match status" value="1"/>
</dbReference>
<dbReference type="CDD" id="cd00075">
    <property type="entry name" value="HATPase"/>
    <property type="match status" value="1"/>
</dbReference>
<dbReference type="InterPro" id="IPR036097">
    <property type="entry name" value="HisK_dim/P_sf"/>
</dbReference>
<dbReference type="SMART" id="SM00388">
    <property type="entry name" value="HisKA"/>
    <property type="match status" value="1"/>
</dbReference>
<evidence type="ECO:0000256" key="11">
    <source>
        <dbReference type="ARBA" id="ARBA00022989"/>
    </source>
</evidence>
<dbReference type="PROSITE" id="PS50885">
    <property type="entry name" value="HAMP"/>
    <property type="match status" value="1"/>
</dbReference>
<evidence type="ECO:0000256" key="4">
    <source>
        <dbReference type="ARBA" id="ARBA00022475"/>
    </source>
</evidence>
<comment type="catalytic activity">
    <reaction evidence="1">
        <text>ATP + protein L-histidine = ADP + protein N-phospho-L-histidine.</text>
        <dbReference type="EC" id="2.7.13.3"/>
    </reaction>
</comment>
<evidence type="ECO:0000256" key="14">
    <source>
        <dbReference type="SAM" id="Phobius"/>
    </source>
</evidence>
<dbReference type="Pfam" id="PF00672">
    <property type="entry name" value="HAMP"/>
    <property type="match status" value="1"/>
</dbReference>
<sequence>MKQSLLKRLLWVISAVLLVAFSIGQILGFFIIKGWFLNEQLKELTPIMENIASETRIKNGTIKIKNEERLIIKAYDLENNEIPIDDNNIKKNRFFTDEEIKEDLQPYIDIVLKEGKVTTIESLNHIVEKSIIIGLPIKDNDRVVGTIFTVKLASDFSVIVNSFYVVFFICSLLSTLLIIILIYYFTRKLIKPLLEMVNVSNSMALGNFSARAECDGYGEIKILSNSLNNLAQRLSDNDESARRLEQTRRDYIANVSHELRTPISSIRAISETLCDDLELDEDKKKRYYLIVLRESKRLQKLINDMLELSRLQSGEMAILKEVVSGKKIMTEIEEYFEVFAEDMDAEFILTEDALNIPDFYSNESRIMQVMFILIDNGFKFTKKDGYVKVNGSWNDEIIKISIENNGDPIDSEDAEFIFERFYKGDKSHNEKGSGLGLSLAKEIMNNLGEDIYIDESREDVTSFVFTLHRYKN</sequence>
<gene>
    <name evidence="17" type="ORF">AWN73_13990</name>
</gene>
<feature type="transmembrane region" description="Helical" evidence="14">
    <location>
        <begin position="163"/>
        <end position="186"/>
    </location>
</feature>
<keyword evidence="6" id="KW-0808">Transferase</keyword>
<dbReference type="PANTHER" id="PTHR45528:SF1">
    <property type="entry name" value="SENSOR HISTIDINE KINASE CPXA"/>
    <property type="match status" value="1"/>
</dbReference>
<dbReference type="Gene3D" id="3.30.565.10">
    <property type="entry name" value="Histidine kinase-like ATPase, C-terminal domain"/>
    <property type="match status" value="1"/>
</dbReference>
<evidence type="ECO:0000313" key="17">
    <source>
        <dbReference type="EMBL" id="PPV14495.1"/>
    </source>
</evidence>
<dbReference type="InterPro" id="IPR036890">
    <property type="entry name" value="HATPase_C_sf"/>
</dbReference>
<evidence type="ECO:0000256" key="10">
    <source>
        <dbReference type="ARBA" id="ARBA00022840"/>
    </source>
</evidence>
<keyword evidence="13 14" id="KW-0472">Membrane</keyword>
<evidence type="ECO:0000313" key="18">
    <source>
        <dbReference type="Proteomes" id="UP000238081"/>
    </source>
</evidence>
<dbReference type="SMART" id="SM00304">
    <property type="entry name" value="HAMP"/>
    <property type="match status" value="1"/>
</dbReference>
<accession>A0A2S7FAC1</accession>
<keyword evidence="8" id="KW-0547">Nucleotide-binding</keyword>
<dbReference type="RefSeq" id="WP_027634924.1">
    <property type="nucleotide sequence ID" value="NZ_JAIOKK010000011.1"/>
</dbReference>
<dbReference type="InterPro" id="IPR005467">
    <property type="entry name" value="His_kinase_dom"/>
</dbReference>
<reference evidence="17 18" key="1">
    <citation type="submission" date="2016-01" db="EMBL/GenBank/DDBJ databases">
        <title>Characterization of the Clostridium difficile lineages that are prevalent in Hong Kong and China.</title>
        <authorList>
            <person name="Kwok J.S.-L."/>
            <person name="Lam W.-Y."/>
            <person name="Ip M."/>
            <person name="Chan T.-F."/>
            <person name="Hawkey P.M."/>
            <person name="Tsui S.K.-W."/>
        </authorList>
    </citation>
    <scope>NUCLEOTIDE SEQUENCE [LARGE SCALE GENOMIC DNA]</scope>
    <source>
        <strain evidence="17 18">300064</strain>
    </source>
</reference>
<keyword evidence="4" id="KW-1003">Cell membrane</keyword>
<keyword evidence="12" id="KW-0902">Two-component regulatory system</keyword>
<dbReference type="GO" id="GO:0005524">
    <property type="term" value="F:ATP binding"/>
    <property type="evidence" value="ECO:0007669"/>
    <property type="project" value="UniProtKB-KW"/>
</dbReference>
<dbReference type="Pfam" id="PF00512">
    <property type="entry name" value="HisKA"/>
    <property type="match status" value="1"/>
</dbReference>
<dbReference type="GO" id="GO:0005886">
    <property type="term" value="C:plasma membrane"/>
    <property type="evidence" value="ECO:0007669"/>
    <property type="project" value="UniProtKB-SubCell"/>
</dbReference>
<organism evidence="17 18">
    <name type="scientific">Clostridium butyricum</name>
    <dbReference type="NCBI Taxonomy" id="1492"/>
    <lineage>
        <taxon>Bacteria</taxon>
        <taxon>Bacillati</taxon>
        <taxon>Bacillota</taxon>
        <taxon>Clostridia</taxon>
        <taxon>Eubacteriales</taxon>
        <taxon>Clostridiaceae</taxon>
        <taxon>Clostridium</taxon>
    </lineage>
</organism>
<evidence type="ECO:0000256" key="1">
    <source>
        <dbReference type="ARBA" id="ARBA00000085"/>
    </source>
</evidence>
<dbReference type="GO" id="GO:0000155">
    <property type="term" value="F:phosphorelay sensor kinase activity"/>
    <property type="evidence" value="ECO:0007669"/>
    <property type="project" value="InterPro"/>
</dbReference>
<evidence type="ECO:0000256" key="13">
    <source>
        <dbReference type="ARBA" id="ARBA00023136"/>
    </source>
</evidence>
<dbReference type="PRINTS" id="PR00344">
    <property type="entry name" value="BCTRLSENSOR"/>
</dbReference>
<dbReference type="EC" id="2.7.13.3" evidence="3"/>
<evidence type="ECO:0000256" key="9">
    <source>
        <dbReference type="ARBA" id="ARBA00022777"/>
    </source>
</evidence>
<dbReference type="Gene3D" id="6.10.340.10">
    <property type="match status" value="1"/>
</dbReference>
<dbReference type="CDD" id="cd00082">
    <property type="entry name" value="HisKA"/>
    <property type="match status" value="1"/>
</dbReference>
<dbReference type="SUPFAM" id="SSF47384">
    <property type="entry name" value="Homodimeric domain of signal transducing histidine kinase"/>
    <property type="match status" value="1"/>
</dbReference>
<dbReference type="PROSITE" id="PS50109">
    <property type="entry name" value="HIS_KIN"/>
    <property type="match status" value="1"/>
</dbReference>
<dbReference type="InterPro" id="IPR003661">
    <property type="entry name" value="HisK_dim/P_dom"/>
</dbReference>
<dbReference type="EMBL" id="LRDH01000108">
    <property type="protein sequence ID" value="PPV14495.1"/>
    <property type="molecule type" value="Genomic_DNA"/>
</dbReference>